<proteinExistence type="predicted"/>
<comment type="caution">
    <text evidence="2">The sequence shown here is derived from an EMBL/GenBank/DDBJ whole genome shotgun (WGS) entry which is preliminary data.</text>
</comment>
<accession>A0A8S1J4X6</accession>
<feature type="region of interest" description="Disordered" evidence="1">
    <location>
        <begin position="68"/>
        <end position="90"/>
    </location>
</feature>
<evidence type="ECO:0000313" key="2">
    <source>
        <dbReference type="EMBL" id="CAD7702743.1"/>
    </source>
</evidence>
<protein>
    <submittedName>
        <fullName evidence="2">Uncharacterized protein</fullName>
    </submittedName>
</protein>
<name>A0A8S1J4X6_9CHLO</name>
<keyword evidence="3" id="KW-1185">Reference proteome</keyword>
<dbReference type="AlphaFoldDB" id="A0A8S1J4X6"/>
<gene>
    <name evidence="2" type="ORF">OSTQU699_LOCUS8100</name>
</gene>
<sequence>MQTKRMEIGQMVYDGGFPTPAGGSLARIAEEGVAQSPASIHARRGGLRPDYMTRFVNPLPRAEALERDASQWPHRAGPREMGSHALEGRRRGQVWTDGVMGPVAAASETKVNGDQLRAATSWTQGPPFQQHFNLGALDLEMASTSLRGHNSVLKAAVGHSAHLP</sequence>
<organism evidence="2 3">
    <name type="scientific">Ostreobium quekettii</name>
    <dbReference type="NCBI Taxonomy" id="121088"/>
    <lineage>
        <taxon>Eukaryota</taxon>
        <taxon>Viridiplantae</taxon>
        <taxon>Chlorophyta</taxon>
        <taxon>core chlorophytes</taxon>
        <taxon>Ulvophyceae</taxon>
        <taxon>TCBD clade</taxon>
        <taxon>Bryopsidales</taxon>
        <taxon>Ostreobineae</taxon>
        <taxon>Ostreobiaceae</taxon>
        <taxon>Ostreobium</taxon>
    </lineage>
</organism>
<evidence type="ECO:0000313" key="3">
    <source>
        <dbReference type="Proteomes" id="UP000708148"/>
    </source>
</evidence>
<feature type="compositionally biased region" description="Basic and acidic residues" evidence="1">
    <location>
        <begin position="77"/>
        <end position="90"/>
    </location>
</feature>
<dbReference type="Proteomes" id="UP000708148">
    <property type="component" value="Unassembled WGS sequence"/>
</dbReference>
<evidence type="ECO:0000256" key="1">
    <source>
        <dbReference type="SAM" id="MobiDB-lite"/>
    </source>
</evidence>
<reference evidence="2" key="1">
    <citation type="submission" date="2020-12" db="EMBL/GenBank/DDBJ databases">
        <authorList>
            <person name="Iha C."/>
        </authorList>
    </citation>
    <scope>NUCLEOTIDE SEQUENCE</scope>
</reference>
<dbReference type="EMBL" id="CAJHUC010001933">
    <property type="protein sequence ID" value="CAD7702743.1"/>
    <property type="molecule type" value="Genomic_DNA"/>
</dbReference>